<name>A8NPY6_COPC7</name>
<accession>A8NPY6</accession>
<reference evidence="1 2" key="1">
    <citation type="journal article" date="2010" name="Proc. Natl. Acad. Sci. U.S.A.">
        <title>Insights into evolution of multicellular fungi from the assembled chromosomes of the mushroom Coprinopsis cinerea (Coprinus cinereus).</title>
        <authorList>
            <person name="Stajich J.E."/>
            <person name="Wilke S.K."/>
            <person name="Ahren D."/>
            <person name="Au C.H."/>
            <person name="Birren B.W."/>
            <person name="Borodovsky M."/>
            <person name="Burns C."/>
            <person name="Canback B."/>
            <person name="Casselton L.A."/>
            <person name="Cheng C.K."/>
            <person name="Deng J."/>
            <person name="Dietrich F.S."/>
            <person name="Fargo D.C."/>
            <person name="Farman M.L."/>
            <person name="Gathman A.C."/>
            <person name="Goldberg J."/>
            <person name="Guigo R."/>
            <person name="Hoegger P.J."/>
            <person name="Hooker J.B."/>
            <person name="Huggins A."/>
            <person name="James T.Y."/>
            <person name="Kamada T."/>
            <person name="Kilaru S."/>
            <person name="Kodira C."/>
            <person name="Kues U."/>
            <person name="Kupfer D."/>
            <person name="Kwan H.S."/>
            <person name="Lomsadze A."/>
            <person name="Li W."/>
            <person name="Lilly W.W."/>
            <person name="Ma L.J."/>
            <person name="Mackey A.J."/>
            <person name="Manning G."/>
            <person name="Martin F."/>
            <person name="Muraguchi H."/>
            <person name="Natvig D.O."/>
            <person name="Palmerini H."/>
            <person name="Ramesh M.A."/>
            <person name="Rehmeyer C.J."/>
            <person name="Roe B.A."/>
            <person name="Shenoy N."/>
            <person name="Stanke M."/>
            <person name="Ter-Hovhannisyan V."/>
            <person name="Tunlid A."/>
            <person name="Velagapudi R."/>
            <person name="Vision T.J."/>
            <person name="Zeng Q."/>
            <person name="Zolan M.E."/>
            <person name="Pukkila P.J."/>
        </authorList>
    </citation>
    <scope>NUCLEOTIDE SEQUENCE [LARGE SCALE GENOMIC DNA]</scope>
    <source>
        <strain evidence="2">Okayama-7 / 130 / ATCC MYA-4618 / FGSC 9003</strain>
    </source>
</reference>
<gene>
    <name evidence="1" type="ORF">CC1G_05396</name>
</gene>
<dbReference type="EMBL" id="AACS02000008">
    <property type="protein sequence ID" value="EAU86402.2"/>
    <property type="molecule type" value="Genomic_DNA"/>
</dbReference>
<sequence>MSGRHVARCSAIMLRTAHGQPKEQKPWTGRRSQTDRLSRESIYRFHRPPTFFSAVTSKDPRAQWKSVEEFDRPHPFTVPFYISNSLRLVMYSHELRLTRVIITTDPDVVVSDSVELVLLADCDVPSMLPGERWYDYRKGVFTRHQRAYLLSYKWPVNSCPGTTPIHL</sequence>
<comment type="caution">
    <text evidence="1">The sequence shown here is derived from an EMBL/GenBank/DDBJ whole genome shotgun (WGS) entry which is preliminary data.</text>
</comment>
<dbReference type="KEGG" id="cci:CC1G_05396"/>
<dbReference type="RefSeq" id="XP_001835434.2">
    <property type="nucleotide sequence ID" value="XM_001835382.2"/>
</dbReference>
<dbReference type="GeneID" id="6011966"/>
<dbReference type="AlphaFoldDB" id="A8NPY6"/>
<protein>
    <submittedName>
        <fullName evidence="1">Uncharacterized protein</fullName>
    </submittedName>
</protein>
<proteinExistence type="predicted"/>
<dbReference type="VEuPathDB" id="FungiDB:CC1G_05396"/>
<evidence type="ECO:0000313" key="2">
    <source>
        <dbReference type="Proteomes" id="UP000001861"/>
    </source>
</evidence>
<keyword evidence="2" id="KW-1185">Reference proteome</keyword>
<evidence type="ECO:0000313" key="1">
    <source>
        <dbReference type="EMBL" id="EAU86402.2"/>
    </source>
</evidence>
<dbReference type="Proteomes" id="UP000001861">
    <property type="component" value="Unassembled WGS sequence"/>
</dbReference>
<dbReference type="HOGENOM" id="CLU_1594446_0_0_1"/>
<dbReference type="InParanoid" id="A8NPY6"/>
<organism evidence="1 2">
    <name type="scientific">Coprinopsis cinerea (strain Okayama-7 / 130 / ATCC MYA-4618 / FGSC 9003)</name>
    <name type="common">Inky cap fungus</name>
    <name type="synonym">Hormographiella aspergillata</name>
    <dbReference type="NCBI Taxonomy" id="240176"/>
    <lineage>
        <taxon>Eukaryota</taxon>
        <taxon>Fungi</taxon>
        <taxon>Dikarya</taxon>
        <taxon>Basidiomycota</taxon>
        <taxon>Agaricomycotina</taxon>
        <taxon>Agaricomycetes</taxon>
        <taxon>Agaricomycetidae</taxon>
        <taxon>Agaricales</taxon>
        <taxon>Agaricineae</taxon>
        <taxon>Psathyrellaceae</taxon>
        <taxon>Coprinopsis</taxon>
    </lineage>
</organism>